<evidence type="ECO:0000313" key="2">
    <source>
        <dbReference type="Proteomes" id="UP000324611"/>
    </source>
</evidence>
<reference evidence="1 2" key="1">
    <citation type="submission" date="2019-09" db="EMBL/GenBank/DDBJ databases">
        <title>Chitinophaga ginsengihumi sp. nov., isolated from soil of ginseng rhizosphere.</title>
        <authorList>
            <person name="Lee J."/>
        </authorList>
    </citation>
    <scope>NUCLEOTIDE SEQUENCE [LARGE SCALE GENOMIC DNA]</scope>
    <source>
        <strain evidence="1 2">BN140078</strain>
    </source>
</reference>
<organism evidence="1 2">
    <name type="scientific">Chitinophaga agrisoli</name>
    <dbReference type="NCBI Taxonomy" id="2607653"/>
    <lineage>
        <taxon>Bacteria</taxon>
        <taxon>Pseudomonadati</taxon>
        <taxon>Bacteroidota</taxon>
        <taxon>Chitinophagia</taxon>
        <taxon>Chitinophagales</taxon>
        <taxon>Chitinophagaceae</taxon>
        <taxon>Chitinophaga</taxon>
    </lineage>
</organism>
<keyword evidence="2" id="KW-1185">Reference proteome</keyword>
<evidence type="ECO:0000313" key="1">
    <source>
        <dbReference type="EMBL" id="KAA2238434.1"/>
    </source>
</evidence>
<dbReference type="Proteomes" id="UP000324611">
    <property type="component" value="Unassembled WGS sequence"/>
</dbReference>
<accession>A0A5B2VHN6</accession>
<gene>
    <name evidence="1" type="ORF">F0L74_19595</name>
</gene>
<name>A0A5B2VHN6_9BACT</name>
<dbReference type="RefSeq" id="WP_149839615.1">
    <property type="nucleotide sequence ID" value="NZ_VUOC01000004.1"/>
</dbReference>
<sequence>MEYMITHYQISPLVHGIRKCRFIYAMDDGTITVVCVNGRKKMQDFLINTDAIELDETVSIYEKANELRRMLGRKAESVPQTEVEE</sequence>
<reference evidence="1 2" key="2">
    <citation type="submission" date="2019-09" db="EMBL/GenBank/DDBJ databases">
        <authorList>
            <person name="Jin C."/>
        </authorList>
    </citation>
    <scope>NUCLEOTIDE SEQUENCE [LARGE SCALE GENOMIC DNA]</scope>
    <source>
        <strain evidence="1 2">BN140078</strain>
    </source>
</reference>
<dbReference type="AlphaFoldDB" id="A0A5B2VHN6"/>
<dbReference type="EMBL" id="VUOC01000004">
    <property type="protein sequence ID" value="KAA2238434.1"/>
    <property type="molecule type" value="Genomic_DNA"/>
</dbReference>
<comment type="caution">
    <text evidence="1">The sequence shown here is derived from an EMBL/GenBank/DDBJ whole genome shotgun (WGS) entry which is preliminary data.</text>
</comment>
<proteinExistence type="predicted"/>
<protein>
    <submittedName>
        <fullName evidence="1">Uncharacterized protein</fullName>
    </submittedName>
</protein>